<feature type="region of interest" description="Disordered" evidence="1">
    <location>
        <begin position="125"/>
        <end position="162"/>
    </location>
</feature>
<dbReference type="EMBL" id="BMPG01000001">
    <property type="protein sequence ID" value="GGL55072.1"/>
    <property type="molecule type" value="Genomic_DNA"/>
</dbReference>
<organism evidence="2 3">
    <name type="scientific">Halocalculus aciditolerans</name>
    <dbReference type="NCBI Taxonomy" id="1383812"/>
    <lineage>
        <taxon>Archaea</taxon>
        <taxon>Methanobacteriati</taxon>
        <taxon>Methanobacteriota</taxon>
        <taxon>Stenosarchaea group</taxon>
        <taxon>Halobacteria</taxon>
        <taxon>Halobacteriales</taxon>
        <taxon>Halobacteriaceae</taxon>
        <taxon>Halocalculus</taxon>
    </lineage>
</organism>
<gene>
    <name evidence="2" type="ORF">GCM10009039_11450</name>
</gene>
<reference evidence="2" key="1">
    <citation type="journal article" date="2014" name="Int. J. Syst. Evol. Microbiol.">
        <title>Complete genome sequence of Corynebacterium casei LMG S-19264T (=DSM 44701T), isolated from a smear-ripened cheese.</title>
        <authorList>
            <consortium name="US DOE Joint Genome Institute (JGI-PGF)"/>
            <person name="Walter F."/>
            <person name="Albersmeier A."/>
            <person name="Kalinowski J."/>
            <person name="Ruckert C."/>
        </authorList>
    </citation>
    <scope>NUCLEOTIDE SEQUENCE</scope>
    <source>
        <strain evidence="2">JCM 19596</strain>
    </source>
</reference>
<protein>
    <submittedName>
        <fullName evidence="2">Uncharacterized protein</fullName>
    </submittedName>
</protein>
<evidence type="ECO:0000313" key="2">
    <source>
        <dbReference type="EMBL" id="GGL55072.1"/>
    </source>
</evidence>
<evidence type="ECO:0000313" key="3">
    <source>
        <dbReference type="Proteomes" id="UP000607197"/>
    </source>
</evidence>
<comment type="caution">
    <text evidence="2">The sequence shown here is derived from an EMBL/GenBank/DDBJ whole genome shotgun (WGS) entry which is preliminary data.</text>
</comment>
<dbReference type="Proteomes" id="UP000607197">
    <property type="component" value="Unassembled WGS sequence"/>
</dbReference>
<keyword evidence="3" id="KW-1185">Reference proteome</keyword>
<proteinExistence type="predicted"/>
<evidence type="ECO:0000256" key="1">
    <source>
        <dbReference type="SAM" id="MobiDB-lite"/>
    </source>
</evidence>
<accession>A0A830FH83</accession>
<name>A0A830FH83_9EURY</name>
<feature type="compositionally biased region" description="Acidic residues" evidence="1">
    <location>
        <begin position="153"/>
        <end position="162"/>
    </location>
</feature>
<sequence>MPQSDPPRSLEAIGVSIEEAVRWALQPNPENARTWQHPVAKLRAEAYCLVITFVPHSRNSYQRKAVTLVLVAGWLYMSWRQLSHQFVPTSLYGPLSAIIWVLVGRFYGIEIDKFAALAEQDWSVTIETGSPPPTSPDEALDDEDVPVDHDAGDGDGEDGGGV</sequence>
<reference evidence="2" key="2">
    <citation type="submission" date="2020-09" db="EMBL/GenBank/DDBJ databases">
        <authorList>
            <person name="Sun Q."/>
            <person name="Ohkuma M."/>
        </authorList>
    </citation>
    <scope>NUCLEOTIDE SEQUENCE</scope>
    <source>
        <strain evidence="2">JCM 19596</strain>
    </source>
</reference>
<dbReference type="AlphaFoldDB" id="A0A830FH83"/>